<comment type="similarity">
    <text evidence="5">Belongs to the binding-protein-dependent transport system permease family.</text>
</comment>
<feature type="transmembrane region" description="Helical" evidence="5">
    <location>
        <begin position="24"/>
        <end position="45"/>
    </location>
</feature>
<feature type="transmembrane region" description="Helical" evidence="5">
    <location>
        <begin position="240"/>
        <end position="259"/>
    </location>
</feature>
<dbReference type="GO" id="GO:0005886">
    <property type="term" value="C:plasma membrane"/>
    <property type="evidence" value="ECO:0007669"/>
    <property type="project" value="UniProtKB-SubCell"/>
</dbReference>
<organism evidence="7">
    <name type="scientific">Ignisphaera aggregans</name>
    <dbReference type="NCBI Taxonomy" id="334771"/>
    <lineage>
        <taxon>Archaea</taxon>
        <taxon>Thermoproteota</taxon>
        <taxon>Thermoprotei</taxon>
        <taxon>Desulfurococcales</taxon>
        <taxon>Desulfurococcaceae</taxon>
        <taxon>Ignisphaera</taxon>
    </lineage>
</organism>
<accession>A0A7C5Z0B6</accession>
<keyword evidence="3 5" id="KW-1133">Transmembrane helix</keyword>
<feature type="domain" description="ABC transmembrane type-1" evidence="6">
    <location>
        <begin position="85"/>
        <end position="277"/>
    </location>
</feature>
<dbReference type="PROSITE" id="PS50928">
    <property type="entry name" value="ABC_TM1"/>
    <property type="match status" value="1"/>
</dbReference>
<keyword evidence="4 5" id="KW-0472">Membrane</keyword>
<evidence type="ECO:0000256" key="4">
    <source>
        <dbReference type="ARBA" id="ARBA00023136"/>
    </source>
</evidence>
<keyword evidence="5" id="KW-0813">Transport</keyword>
<reference evidence="7" key="1">
    <citation type="journal article" date="2020" name="mSystems">
        <title>Genome- and Community-Level Interaction Insights into Carbon Utilization and Element Cycling Functions of Hydrothermarchaeota in Hydrothermal Sediment.</title>
        <authorList>
            <person name="Zhou Z."/>
            <person name="Liu Y."/>
            <person name="Xu W."/>
            <person name="Pan J."/>
            <person name="Luo Z.H."/>
            <person name="Li M."/>
        </authorList>
    </citation>
    <scope>NUCLEOTIDE SEQUENCE [LARGE SCALE GENOMIC DNA]</scope>
    <source>
        <strain evidence="7">SpSt-1</strain>
    </source>
</reference>
<dbReference type="SUPFAM" id="SSF161098">
    <property type="entry name" value="MetI-like"/>
    <property type="match status" value="1"/>
</dbReference>
<comment type="subcellular location">
    <subcellularLocation>
        <location evidence="5">Cell membrane</location>
        <topology evidence="5">Multi-pass membrane protein</topology>
    </subcellularLocation>
    <subcellularLocation>
        <location evidence="1">Membrane</location>
        <topology evidence="1">Multi-pass membrane protein</topology>
    </subcellularLocation>
</comment>
<evidence type="ECO:0000256" key="1">
    <source>
        <dbReference type="ARBA" id="ARBA00004141"/>
    </source>
</evidence>
<proteinExistence type="inferred from homology"/>
<gene>
    <name evidence="7" type="ORF">ENL47_07845</name>
</gene>
<feature type="transmembrane region" description="Helical" evidence="5">
    <location>
        <begin position="91"/>
        <end position="113"/>
    </location>
</feature>
<dbReference type="CDD" id="cd06261">
    <property type="entry name" value="TM_PBP2"/>
    <property type="match status" value="1"/>
</dbReference>
<dbReference type="InterPro" id="IPR000515">
    <property type="entry name" value="MetI-like"/>
</dbReference>
<dbReference type="InterPro" id="IPR035906">
    <property type="entry name" value="MetI-like_sf"/>
</dbReference>
<evidence type="ECO:0000259" key="6">
    <source>
        <dbReference type="PROSITE" id="PS50928"/>
    </source>
</evidence>
<protein>
    <submittedName>
        <fullName evidence="7">ABC transporter permease</fullName>
    </submittedName>
</protein>
<sequence>MSFITIKKLKFIEPSIKKAFKNRIFLTGFSLYMILVIACIIGSMITPRSLTIVGAVEPMLPPSNKHPLGTDILGRDILAQLYISTINSSKIGLIAALIGTFVGSFIGFVSGYYGKSLDFSLRILIDVFLSVPSLLFLVLISALVRVVTIEMMALLIAAFSWPWPARQVRAQVLSLKEREFVYLAKLSGEGGPEIIIRELMPHLIPWMIANFVNAYLVAILTEAGLSILGLGPQMDITLGIMLWWALSHAAIFRGLWWWWTPPIILLIYSFFTLYLIQIGLTEIINPRAKVM</sequence>
<dbReference type="EMBL" id="DRUB01000151">
    <property type="protein sequence ID" value="HHR96697.1"/>
    <property type="molecule type" value="Genomic_DNA"/>
</dbReference>
<dbReference type="AlphaFoldDB" id="A0A7C5Z0B6"/>
<comment type="caution">
    <text evidence="7">The sequence shown here is derived from an EMBL/GenBank/DDBJ whole genome shotgun (WGS) entry which is preliminary data.</text>
</comment>
<evidence type="ECO:0000313" key="7">
    <source>
        <dbReference type="EMBL" id="HHR96697.1"/>
    </source>
</evidence>
<evidence type="ECO:0000256" key="5">
    <source>
        <dbReference type="RuleBase" id="RU363032"/>
    </source>
</evidence>
<feature type="transmembrane region" description="Helical" evidence="5">
    <location>
        <begin position="265"/>
        <end position="284"/>
    </location>
</feature>
<dbReference type="GO" id="GO:0055085">
    <property type="term" value="P:transmembrane transport"/>
    <property type="evidence" value="ECO:0007669"/>
    <property type="project" value="InterPro"/>
</dbReference>
<dbReference type="PANTHER" id="PTHR42729:SF1">
    <property type="entry name" value="OLIGO_DIPEPTIDE TRANSPORT, PERMEASE PROTEIN (DPPC-2)"/>
    <property type="match status" value="1"/>
</dbReference>
<feature type="transmembrane region" description="Helical" evidence="5">
    <location>
        <begin position="207"/>
        <end position="228"/>
    </location>
</feature>
<dbReference type="Pfam" id="PF00528">
    <property type="entry name" value="BPD_transp_1"/>
    <property type="match status" value="1"/>
</dbReference>
<dbReference type="PANTHER" id="PTHR42729">
    <property type="entry name" value="OLIGO/DIPEPTIDE TRANSPORT, PERMEASE PROTEIN (DPPC-2)"/>
    <property type="match status" value="1"/>
</dbReference>
<evidence type="ECO:0000256" key="3">
    <source>
        <dbReference type="ARBA" id="ARBA00022989"/>
    </source>
</evidence>
<dbReference type="Gene3D" id="1.10.3720.10">
    <property type="entry name" value="MetI-like"/>
    <property type="match status" value="1"/>
</dbReference>
<name>A0A7C5Z0B6_9CREN</name>
<evidence type="ECO:0000256" key="2">
    <source>
        <dbReference type="ARBA" id="ARBA00022692"/>
    </source>
</evidence>
<feature type="transmembrane region" description="Helical" evidence="5">
    <location>
        <begin position="134"/>
        <end position="159"/>
    </location>
</feature>
<keyword evidence="2 5" id="KW-0812">Transmembrane</keyword>